<gene>
    <name evidence="2" type="ORF">METESE_12020</name>
</gene>
<accession>A0AA48GU42</accession>
<evidence type="ECO:0000256" key="1">
    <source>
        <dbReference type="SAM" id="Coils"/>
    </source>
</evidence>
<reference evidence="2" key="1">
    <citation type="journal article" date="2023" name="Int. J. Syst. Evol. Microbiol.">
        <title>Mesoterricola silvestris gen. nov., sp. nov., Mesoterricola sediminis sp. nov., Geothrix oryzae sp. nov., Geothrix edaphica sp. nov., Geothrix rubra sp. nov., and Geothrix limicola sp. nov., six novel members of Acidobacteriota isolated from soils.</title>
        <authorList>
            <person name="Itoh H."/>
            <person name="Sugisawa Y."/>
            <person name="Mise K."/>
            <person name="Xu Z."/>
            <person name="Kuniyasu M."/>
            <person name="Ushijima N."/>
            <person name="Kawano K."/>
            <person name="Kobayashi E."/>
            <person name="Shiratori Y."/>
            <person name="Masuda Y."/>
            <person name="Senoo K."/>
        </authorList>
    </citation>
    <scope>NUCLEOTIDE SEQUENCE</scope>
    <source>
        <strain evidence="2">W786</strain>
    </source>
</reference>
<keyword evidence="3" id="KW-1185">Reference proteome</keyword>
<evidence type="ECO:0000313" key="3">
    <source>
        <dbReference type="Proteomes" id="UP001228113"/>
    </source>
</evidence>
<proteinExistence type="predicted"/>
<protein>
    <submittedName>
        <fullName evidence="2">Uncharacterized protein</fullName>
    </submittedName>
</protein>
<name>A0AA48GU42_9BACT</name>
<dbReference type="KEGG" id="msea:METESE_12020"/>
<feature type="coiled-coil region" evidence="1">
    <location>
        <begin position="58"/>
        <end position="85"/>
    </location>
</feature>
<dbReference type="AlphaFoldDB" id="A0AA48GU42"/>
<dbReference type="Proteomes" id="UP001228113">
    <property type="component" value="Chromosome"/>
</dbReference>
<dbReference type="RefSeq" id="WP_316411275.1">
    <property type="nucleotide sequence ID" value="NZ_AP027081.1"/>
</dbReference>
<sequence>MSDPIINAIKEMKERLSRIDAAREGEPPMPDRIIGPDGSRWAHLPDVEAWGRQGWDAAAALRVELAEVTEAAQTYIEQIHELEARHEAHEGVVEEVPKDVPAEGDDVNYDILRNYATRLRARLIGTMDRENRLNKALLLGQKNLQAETLRTSNLARLLVDVRQFVSHKDACAVNTDGSSACNCGLSAWLDEDRRVRCSPLNDDWKNALDKAREEGRADAVRVIRMLEPFVGHVQPCEYEADDPEHTSCTCGAFLAMEAAAPFMPKEN</sequence>
<evidence type="ECO:0000313" key="2">
    <source>
        <dbReference type="EMBL" id="BDU76244.1"/>
    </source>
</evidence>
<keyword evidence="1" id="KW-0175">Coiled coil</keyword>
<dbReference type="EMBL" id="AP027081">
    <property type="protein sequence ID" value="BDU76244.1"/>
    <property type="molecule type" value="Genomic_DNA"/>
</dbReference>
<organism evidence="2 3">
    <name type="scientific">Mesoterricola sediminis</name>
    <dbReference type="NCBI Taxonomy" id="2927980"/>
    <lineage>
        <taxon>Bacteria</taxon>
        <taxon>Pseudomonadati</taxon>
        <taxon>Acidobacteriota</taxon>
        <taxon>Holophagae</taxon>
        <taxon>Holophagales</taxon>
        <taxon>Holophagaceae</taxon>
        <taxon>Mesoterricola</taxon>
    </lineage>
</organism>